<dbReference type="OMA" id="WCAPTAV"/>
<gene>
    <name evidence="2" type="ORF">PHYSODRAFT_467479</name>
</gene>
<evidence type="ECO:0000256" key="1">
    <source>
        <dbReference type="PROSITE-ProRule" id="PRU00259"/>
    </source>
</evidence>
<dbReference type="GeneID" id="20653568"/>
<dbReference type="SUPFAM" id="SSF48371">
    <property type="entry name" value="ARM repeat"/>
    <property type="match status" value="1"/>
</dbReference>
<dbReference type="KEGG" id="psoj:PHYSODRAFT_467479"/>
<accession>G4YGF3</accession>
<dbReference type="InterPro" id="IPR000225">
    <property type="entry name" value="Armadillo"/>
</dbReference>
<protein>
    <recommendedName>
        <fullName evidence="4">Vacuolar protein 8</fullName>
    </recommendedName>
</protein>
<feature type="repeat" description="ARM" evidence="1">
    <location>
        <begin position="269"/>
        <end position="311"/>
    </location>
</feature>
<dbReference type="Pfam" id="PF00514">
    <property type="entry name" value="Arm"/>
    <property type="match status" value="1"/>
</dbReference>
<feature type="repeat" description="ARM" evidence="1">
    <location>
        <begin position="122"/>
        <end position="165"/>
    </location>
</feature>
<dbReference type="EMBL" id="JH159151">
    <property type="protein sequence ID" value="EGZ29066.1"/>
    <property type="molecule type" value="Genomic_DNA"/>
</dbReference>
<sequence length="355" mass="37406">MNTIASGNEGERNEALLVLVQRCVDDNQRDIVVGCNGVEVLTGLVRNERNYFAQLYALECLKWCAPTAVGELEKQLRGASEQELTSVVNGLKADSDEEKLAAVVRCPCMAIPDNCEKLQRVGVIPLLVKLVRNGNDSMKLWAAEALRYLAAGSEKCRPAIAMNGGVESLVTLVTSGTAQQTLVAVLALGNLARSKVVSEAVVRKGGISPLIELLQSGTDSQKHAAVNTLGAIGSTNSADIIRHNGTAATSLLNKLAMTLGNRDGIVRQGAIPPLVALLQNGNVEQQASALGALTSLAATGSHAVEIIDKGASRPLLAILQTRAEDQKSMALNLLLALSTNHEKSSEIVREGAIPP</sequence>
<reference evidence="2 3" key="1">
    <citation type="journal article" date="2006" name="Science">
        <title>Phytophthora genome sequences uncover evolutionary origins and mechanisms of pathogenesis.</title>
        <authorList>
            <person name="Tyler B.M."/>
            <person name="Tripathy S."/>
            <person name="Zhang X."/>
            <person name="Dehal P."/>
            <person name="Jiang R.H."/>
            <person name="Aerts A."/>
            <person name="Arredondo F.D."/>
            <person name="Baxter L."/>
            <person name="Bensasson D."/>
            <person name="Beynon J.L."/>
            <person name="Chapman J."/>
            <person name="Damasceno C.M."/>
            <person name="Dorrance A.E."/>
            <person name="Dou D."/>
            <person name="Dickerman A.W."/>
            <person name="Dubchak I.L."/>
            <person name="Garbelotto M."/>
            <person name="Gijzen M."/>
            <person name="Gordon S.G."/>
            <person name="Govers F."/>
            <person name="Grunwald N.J."/>
            <person name="Huang W."/>
            <person name="Ivors K.L."/>
            <person name="Jones R.W."/>
            <person name="Kamoun S."/>
            <person name="Krampis K."/>
            <person name="Lamour K.H."/>
            <person name="Lee M.K."/>
            <person name="McDonald W.H."/>
            <person name="Medina M."/>
            <person name="Meijer H.J."/>
            <person name="Nordberg E.K."/>
            <person name="Maclean D.J."/>
            <person name="Ospina-Giraldo M.D."/>
            <person name="Morris P.F."/>
            <person name="Phuntumart V."/>
            <person name="Putnam N.H."/>
            <person name="Rash S."/>
            <person name="Rose J.K."/>
            <person name="Sakihama Y."/>
            <person name="Salamov A.A."/>
            <person name="Savidor A."/>
            <person name="Scheuring C.F."/>
            <person name="Smith B.M."/>
            <person name="Sobral B.W."/>
            <person name="Terry A."/>
            <person name="Torto-Alalibo T.A."/>
            <person name="Win J."/>
            <person name="Xu Z."/>
            <person name="Zhang H."/>
            <person name="Grigoriev I.V."/>
            <person name="Rokhsar D.S."/>
            <person name="Boore J.L."/>
        </authorList>
    </citation>
    <scope>NUCLEOTIDE SEQUENCE [LARGE SCALE GENOMIC DNA]</scope>
    <source>
        <strain evidence="2 3">P6497</strain>
    </source>
</reference>
<dbReference type="PROSITE" id="PS50176">
    <property type="entry name" value="ARM_REPEAT"/>
    <property type="match status" value="3"/>
</dbReference>
<dbReference type="InterPro" id="IPR011989">
    <property type="entry name" value="ARM-like"/>
</dbReference>
<dbReference type="PANTHER" id="PTHR23315:SF7">
    <property type="entry name" value="U-BOX DOMAIN-CONTAINING PROTEIN 4"/>
    <property type="match status" value="1"/>
</dbReference>
<evidence type="ECO:0000313" key="2">
    <source>
        <dbReference type="EMBL" id="EGZ29066.1"/>
    </source>
</evidence>
<dbReference type="Proteomes" id="UP000002640">
    <property type="component" value="Unassembled WGS sequence"/>
</dbReference>
<evidence type="ECO:0008006" key="4">
    <source>
        <dbReference type="Google" id="ProtNLM"/>
    </source>
</evidence>
<name>G4YGF3_PHYSP</name>
<dbReference type="InParanoid" id="G4YGF3"/>
<feature type="repeat" description="ARM" evidence="1">
    <location>
        <begin position="164"/>
        <end position="206"/>
    </location>
</feature>
<dbReference type="SMART" id="SM00185">
    <property type="entry name" value="ARM"/>
    <property type="match status" value="4"/>
</dbReference>
<proteinExistence type="predicted"/>
<feature type="non-terminal residue" evidence="2">
    <location>
        <position position="355"/>
    </location>
</feature>
<evidence type="ECO:0000313" key="3">
    <source>
        <dbReference type="Proteomes" id="UP000002640"/>
    </source>
</evidence>
<dbReference type="RefSeq" id="XP_009516341.1">
    <property type="nucleotide sequence ID" value="XM_009518046.1"/>
</dbReference>
<organism evidence="2 3">
    <name type="scientific">Phytophthora sojae (strain P6497)</name>
    <name type="common">Soybean stem and root rot agent</name>
    <name type="synonym">Phytophthora megasperma f. sp. glycines</name>
    <dbReference type="NCBI Taxonomy" id="1094619"/>
    <lineage>
        <taxon>Eukaryota</taxon>
        <taxon>Sar</taxon>
        <taxon>Stramenopiles</taxon>
        <taxon>Oomycota</taxon>
        <taxon>Peronosporomycetes</taxon>
        <taxon>Peronosporales</taxon>
        <taxon>Peronosporaceae</taxon>
        <taxon>Phytophthora</taxon>
    </lineage>
</organism>
<dbReference type="Gene3D" id="1.25.10.10">
    <property type="entry name" value="Leucine-rich Repeat Variant"/>
    <property type="match status" value="3"/>
</dbReference>
<dbReference type="InterPro" id="IPR016024">
    <property type="entry name" value="ARM-type_fold"/>
</dbReference>
<keyword evidence="3" id="KW-1185">Reference proteome</keyword>
<dbReference type="AlphaFoldDB" id="G4YGF3"/>
<dbReference type="SMR" id="G4YGF3"/>
<dbReference type="PANTHER" id="PTHR23315">
    <property type="entry name" value="U BOX DOMAIN-CONTAINING"/>
    <property type="match status" value="1"/>
</dbReference>